<sequence>MCASTVQITQGMWRLLATSLLLGFACGDEQFEKEDGVYALTDKNFDEFAQANPTFLAEFYSP</sequence>
<dbReference type="Gene3D" id="3.40.30.10">
    <property type="entry name" value="Glutaredoxin"/>
    <property type="match status" value="1"/>
</dbReference>
<name>A0AAN8G6E1_TRICO</name>
<organism evidence="2 3">
    <name type="scientific">Trichostrongylus colubriformis</name>
    <name type="common">Black scour worm</name>
    <dbReference type="NCBI Taxonomy" id="6319"/>
    <lineage>
        <taxon>Eukaryota</taxon>
        <taxon>Metazoa</taxon>
        <taxon>Ecdysozoa</taxon>
        <taxon>Nematoda</taxon>
        <taxon>Chromadorea</taxon>
        <taxon>Rhabditida</taxon>
        <taxon>Rhabditina</taxon>
        <taxon>Rhabditomorpha</taxon>
        <taxon>Strongyloidea</taxon>
        <taxon>Trichostrongylidae</taxon>
        <taxon>Trichostrongylus</taxon>
    </lineage>
</organism>
<dbReference type="AlphaFoldDB" id="A0AAN8G6E1"/>
<keyword evidence="3" id="KW-1185">Reference proteome</keyword>
<evidence type="ECO:0000256" key="1">
    <source>
        <dbReference type="SAM" id="SignalP"/>
    </source>
</evidence>
<accession>A0AAN8G6E1</accession>
<evidence type="ECO:0000313" key="3">
    <source>
        <dbReference type="Proteomes" id="UP001331761"/>
    </source>
</evidence>
<feature type="chain" id="PRO_5042903483" evidence="1">
    <location>
        <begin position="28"/>
        <end position="62"/>
    </location>
</feature>
<gene>
    <name evidence="2" type="ORF">GCK32_021505</name>
</gene>
<comment type="caution">
    <text evidence="2">The sequence shown here is derived from an EMBL/GenBank/DDBJ whole genome shotgun (WGS) entry which is preliminary data.</text>
</comment>
<evidence type="ECO:0000313" key="2">
    <source>
        <dbReference type="EMBL" id="KAK5977768.1"/>
    </source>
</evidence>
<feature type="signal peptide" evidence="1">
    <location>
        <begin position="1"/>
        <end position="27"/>
    </location>
</feature>
<dbReference type="Proteomes" id="UP001331761">
    <property type="component" value="Unassembled WGS sequence"/>
</dbReference>
<keyword evidence="1" id="KW-0732">Signal</keyword>
<proteinExistence type="predicted"/>
<feature type="non-terminal residue" evidence="2">
    <location>
        <position position="62"/>
    </location>
</feature>
<reference evidence="2 3" key="1">
    <citation type="submission" date="2019-10" db="EMBL/GenBank/DDBJ databases">
        <title>Assembly and Annotation for the nematode Trichostrongylus colubriformis.</title>
        <authorList>
            <person name="Martin J."/>
        </authorList>
    </citation>
    <scope>NUCLEOTIDE SEQUENCE [LARGE SCALE GENOMIC DNA]</scope>
    <source>
        <strain evidence="2">G859</strain>
        <tissue evidence="2">Whole worm</tissue>
    </source>
</reference>
<protein>
    <submittedName>
        <fullName evidence="2">Uncharacterized protein</fullName>
    </submittedName>
</protein>
<dbReference type="EMBL" id="WIXE01010186">
    <property type="protein sequence ID" value="KAK5977768.1"/>
    <property type="molecule type" value="Genomic_DNA"/>
</dbReference>